<dbReference type="HOGENOM" id="CLU_2075339_0_0_1"/>
<dbReference type="EMBL" id="DS268459">
    <property type="protein sequence ID" value="EFP06034.1"/>
    <property type="molecule type" value="Genomic_DNA"/>
</dbReference>
<evidence type="ECO:0000256" key="1">
    <source>
        <dbReference type="SAM" id="MobiDB-lite"/>
    </source>
</evidence>
<keyword evidence="2" id="KW-0812">Transmembrane</keyword>
<evidence type="ECO:0000256" key="2">
    <source>
        <dbReference type="SAM" id="Phobius"/>
    </source>
</evidence>
<dbReference type="InParanoid" id="E3MNG0"/>
<dbReference type="eggNOG" id="ENOG502TJ88">
    <property type="taxonomic scope" value="Eukaryota"/>
</dbReference>
<gene>
    <name evidence="3" type="ORF">CRE_05006</name>
</gene>
<protein>
    <submittedName>
        <fullName evidence="3">Uncharacterized protein</fullName>
    </submittedName>
</protein>
<evidence type="ECO:0000313" key="4">
    <source>
        <dbReference type="Proteomes" id="UP000008281"/>
    </source>
</evidence>
<keyword evidence="4" id="KW-1185">Reference proteome</keyword>
<organism evidence="4">
    <name type="scientific">Caenorhabditis remanei</name>
    <name type="common">Caenorhabditis vulgaris</name>
    <dbReference type="NCBI Taxonomy" id="31234"/>
    <lineage>
        <taxon>Eukaryota</taxon>
        <taxon>Metazoa</taxon>
        <taxon>Ecdysozoa</taxon>
        <taxon>Nematoda</taxon>
        <taxon>Chromadorea</taxon>
        <taxon>Rhabditida</taxon>
        <taxon>Rhabditina</taxon>
        <taxon>Rhabditomorpha</taxon>
        <taxon>Rhabditoidea</taxon>
        <taxon>Rhabditidae</taxon>
        <taxon>Peloderinae</taxon>
        <taxon>Caenorhabditis</taxon>
    </lineage>
</organism>
<dbReference type="Proteomes" id="UP000008281">
    <property type="component" value="Unassembled WGS sequence"/>
</dbReference>
<feature type="compositionally biased region" description="Basic and acidic residues" evidence="1">
    <location>
        <begin position="35"/>
        <end position="49"/>
    </location>
</feature>
<accession>E3MNG0</accession>
<feature type="transmembrane region" description="Helical" evidence="2">
    <location>
        <begin position="6"/>
        <end position="25"/>
    </location>
</feature>
<feature type="compositionally biased region" description="Low complexity" evidence="1">
    <location>
        <begin position="50"/>
        <end position="67"/>
    </location>
</feature>
<sequence>MNLTARLATIILVSGVALFVVYRCYKYGSVFGEQQNKREEKTGEEEKTGKGAASASESSRSASNSKMSLKRSESNKLIVLENLNSLIFREGSSSSSSSSSCCSCPQLLNLSNCPVSSS</sequence>
<keyword evidence="2" id="KW-1133">Transmembrane helix</keyword>
<evidence type="ECO:0000313" key="3">
    <source>
        <dbReference type="EMBL" id="EFP06034.1"/>
    </source>
</evidence>
<feature type="region of interest" description="Disordered" evidence="1">
    <location>
        <begin position="35"/>
        <end position="72"/>
    </location>
</feature>
<dbReference type="AlphaFoldDB" id="E3MNG0"/>
<name>E3MNG0_CAERE</name>
<proteinExistence type="predicted"/>
<reference evidence="3" key="1">
    <citation type="submission" date="2007-07" db="EMBL/GenBank/DDBJ databases">
        <title>PCAP assembly of the Caenorhabditis remanei genome.</title>
        <authorList>
            <consortium name="The Caenorhabditis remanei Sequencing Consortium"/>
            <person name="Wilson R.K."/>
        </authorList>
    </citation>
    <scope>NUCLEOTIDE SEQUENCE [LARGE SCALE GENOMIC DNA]</scope>
    <source>
        <strain evidence="3">PB4641</strain>
    </source>
</reference>
<keyword evidence="2" id="KW-0472">Membrane</keyword>